<sequence length="58" mass="6973">MNKIIIHILIQFLIFLSIHGFIVTIIIITKSILKTFKYYYHLVLYLLFLLFGINLIQF</sequence>
<feature type="transmembrane region" description="Helical" evidence="1">
    <location>
        <begin position="38"/>
        <end position="56"/>
    </location>
</feature>
<protein>
    <submittedName>
        <fullName evidence="2">Uncharacterized protein</fullName>
    </submittedName>
</protein>
<keyword evidence="1" id="KW-1133">Transmembrane helix</keyword>
<organism evidence="2">
    <name type="scientific">Promethearchaeum syntrophicum</name>
    <dbReference type="NCBI Taxonomy" id="2594042"/>
    <lineage>
        <taxon>Archaea</taxon>
        <taxon>Promethearchaeati</taxon>
        <taxon>Promethearchaeota</taxon>
        <taxon>Promethearchaeia</taxon>
        <taxon>Promethearchaeales</taxon>
        <taxon>Promethearchaeaceae</taxon>
        <taxon>Promethearchaeum</taxon>
    </lineage>
</organism>
<reference evidence="2" key="1">
    <citation type="journal article" date="2020" name="Nature">
        <title>Isolation of an archaeon at the prokaryote-eukaryote interface.</title>
        <authorList>
            <person name="Imachi H."/>
            <person name="Nobu M.K."/>
            <person name="Nakahara N."/>
            <person name="Morono Y."/>
            <person name="Ogawara M."/>
            <person name="Takaki Y."/>
            <person name="Takano Y."/>
            <person name="Uematsu K."/>
            <person name="Ikuta T."/>
            <person name="Ito M."/>
            <person name="Matsui Y."/>
            <person name="Miyazaki M."/>
            <person name="Murata K."/>
            <person name="Saito Y."/>
            <person name="Sakai S."/>
            <person name="Song C."/>
            <person name="Tasumi E."/>
            <person name="Yamanaka Y."/>
            <person name="Yamaguchi T."/>
            <person name="Kamagata Y."/>
            <person name="Tamaki H."/>
            <person name="Takai K."/>
        </authorList>
    </citation>
    <scope>NUCLEOTIDE SEQUENCE [LARGE SCALE GENOMIC DNA]</scope>
    <source>
        <strain evidence="2">MK-D1</strain>
    </source>
</reference>
<name>A0A5B9DAN9_9ARCH</name>
<dbReference type="AlphaFoldDB" id="A0A5B9DAN9"/>
<keyword evidence="1" id="KW-0812">Transmembrane</keyword>
<feature type="transmembrane region" description="Helical" evidence="1">
    <location>
        <begin position="12"/>
        <end position="32"/>
    </location>
</feature>
<accession>A0A5B9DAN9</accession>
<gene>
    <name evidence="2" type="ORF">DSAG12_01863</name>
</gene>
<dbReference type="EMBL" id="CP042905">
    <property type="protein sequence ID" value="QEE16035.1"/>
    <property type="molecule type" value="Genomic_DNA"/>
</dbReference>
<proteinExistence type="predicted"/>
<evidence type="ECO:0000256" key="1">
    <source>
        <dbReference type="SAM" id="Phobius"/>
    </source>
</evidence>
<evidence type="ECO:0000313" key="2">
    <source>
        <dbReference type="EMBL" id="QEE16035.1"/>
    </source>
</evidence>
<keyword evidence="1" id="KW-0472">Membrane</keyword>